<accession>A0A8J8MSN6</accession>
<evidence type="ECO:0000259" key="1">
    <source>
        <dbReference type="Pfam" id="PF13403"/>
    </source>
</evidence>
<evidence type="ECO:0000313" key="2">
    <source>
        <dbReference type="EMBL" id="QUS35752.1"/>
    </source>
</evidence>
<dbReference type="InterPro" id="IPR028992">
    <property type="entry name" value="Hedgehog/Intein_dom"/>
</dbReference>
<dbReference type="InterPro" id="IPR006141">
    <property type="entry name" value="Intein_N"/>
</dbReference>
<dbReference type="Pfam" id="PF13403">
    <property type="entry name" value="Hint_2"/>
    <property type="match status" value="1"/>
</dbReference>
<feature type="domain" description="Hedgehog/Intein (Hint)" evidence="1">
    <location>
        <begin position="169"/>
        <end position="307"/>
    </location>
</feature>
<gene>
    <name evidence="2" type="ORF">GR316_05455</name>
</gene>
<sequence>MSDTSTWGWYVSKTWPKFAEEKYYQTRNGVVSDNADDTFKKAGNGTKLDVSKAMKTVTWHDDDNDGLIRDSDTDDGSGAGKDRVIIDGKSKTIYDMMRYENSTVRINGQLVKMPVDVFVFTDGTYLIRPRDAYIPKGANINSFSDIQLGQWDGVENYGLETAARQGQMPCFAAGTMILTPEGERRVEDLVAGDLVQTLDHGPQPVRWAGARAVSGQGTLAPILFAPGAAGNDRPMRVSPQHRILVEGWRAEMTVGAAEVLVAAKHLANDITIRAEPCETVTYVHLMFDAHEIVRSDGAWTESYHPGDWGASVLDQDQWNEITGIFPELLAGPQAYGPTARPCVAAWEARVF</sequence>
<dbReference type="Proteomes" id="UP000679284">
    <property type="component" value="Chromosome"/>
</dbReference>
<dbReference type="PROSITE" id="PS50817">
    <property type="entry name" value="INTEIN_N_TER"/>
    <property type="match status" value="1"/>
</dbReference>
<name>A0A8J8MSN6_9RHOB</name>
<organism evidence="2 3">
    <name type="scientific">Falsirhodobacter algicola</name>
    <dbReference type="NCBI Taxonomy" id="2692330"/>
    <lineage>
        <taxon>Bacteria</taxon>
        <taxon>Pseudomonadati</taxon>
        <taxon>Pseudomonadota</taxon>
        <taxon>Alphaproteobacteria</taxon>
        <taxon>Rhodobacterales</taxon>
        <taxon>Paracoccaceae</taxon>
        <taxon>Falsirhodobacter</taxon>
    </lineage>
</organism>
<dbReference type="KEGG" id="fap:GR316_05455"/>
<reference evidence="2" key="1">
    <citation type="submission" date="2020-01" db="EMBL/GenBank/DDBJ databases">
        <authorList>
            <person name="Yang Y."/>
            <person name="Kwon Y.M."/>
        </authorList>
    </citation>
    <scope>NUCLEOTIDE SEQUENCE</scope>
    <source>
        <strain evidence="2">PG104</strain>
    </source>
</reference>
<dbReference type="RefSeq" id="WP_211785002.1">
    <property type="nucleotide sequence ID" value="NZ_CP047289.1"/>
</dbReference>
<keyword evidence="3" id="KW-1185">Reference proteome</keyword>
<protein>
    <submittedName>
        <fullName evidence="2">Hemolysin</fullName>
    </submittedName>
</protein>
<dbReference type="Gene3D" id="2.170.16.10">
    <property type="entry name" value="Hedgehog/Intein (Hint) domain"/>
    <property type="match status" value="1"/>
</dbReference>
<dbReference type="SUPFAM" id="SSF51294">
    <property type="entry name" value="Hedgehog/intein (Hint) domain"/>
    <property type="match status" value="1"/>
</dbReference>
<evidence type="ECO:0000313" key="3">
    <source>
        <dbReference type="Proteomes" id="UP000679284"/>
    </source>
</evidence>
<dbReference type="InterPro" id="IPR036844">
    <property type="entry name" value="Hint_dom_sf"/>
</dbReference>
<proteinExistence type="predicted"/>
<dbReference type="EMBL" id="CP047289">
    <property type="protein sequence ID" value="QUS35752.1"/>
    <property type="molecule type" value="Genomic_DNA"/>
</dbReference>
<dbReference type="GO" id="GO:0016539">
    <property type="term" value="P:intein-mediated protein splicing"/>
    <property type="evidence" value="ECO:0007669"/>
    <property type="project" value="InterPro"/>
</dbReference>
<dbReference type="AlphaFoldDB" id="A0A8J8MSN6"/>